<accession>A0AAV5K3H6</accession>
<dbReference type="EMBL" id="BPVZ01000050">
    <property type="protein sequence ID" value="GKV18422.1"/>
    <property type="molecule type" value="Genomic_DNA"/>
</dbReference>
<name>A0AAV5K3H6_9ROSI</name>
<evidence type="ECO:0000313" key="1">
    <source>
        <dbReference type="EMBL" id="GKV18422.1"/>
    </source>
</evidence>
<evidence type="ECO:0000313" key="2">
    <source>
        <dbReference type="Proteomes" id="UP001054252"/>
    </source>
</evidence>
<comment type="caution">
    <text evidence="1">The sequence shown here is derived from an EMBL/GenBank/DDBJ whole genome shotgun (WGS) entry which is preliminary data.</text>
</comment>
<reference evidence="1 2" key="1">
    <citation type="journal article" date="2021" name="Commun. Biol.">
        <title>The genome of Shorea leprosula (Dipterocarpaceae) highlights the ecological relevance of drought in aseasonal tropical rainforests.</title>
        <authorList>
            <person name="Ng K.K.S."/>
            <person name="Kobayashi M.J."/>
            <person name="Fawcett J.A."/>
            <person name="Hatakeyama M."/>
            <person name="Paape T."/>
            <person name="Ng C.H."/>
            <person name="Ang C.C."/>
            <person name="Tnah L.H."/>
            <person name="Lee C.T."/>
            <person name="Nishiyama T."/>
            <person name="Sese J."/>
            <person name="O'Brien M.J."/>
            <person name="Copetti D."/>
            <person name="Mohd Noor M.I."/>
            <person name="Ong R.C."/>
            <person name="Putra M."/>
            <person name="Sireger I.Z."/>
            <person name="Indrioko S."/>
            <person name="Kosugi Y."/>
            <person name="Izuno A."/>
            <person name="Isagi Y."/>
            <person name="Lee S.L."/>
            <person name="Shimizu K.K."/>
        </authorList>
    </citation>
    <scope>NUCLEOTIDE SEQUENCE [LARGE SCALE GENOMIC DNA]</scope>
    <source>
        <strain evidence="1">214</strain>
    </source>
</reference>
<organism evidence="1 2">
    <name type="scientific">Rubroshorea leprosula</name>
    <dbReference type="NCBI Taxonomy" id="152421"/>
    <lineage>
        <taxon>Eukaryota</taxon>
        <taxon>Viridiplantae</taxon>
        <taxon>Streptophyta</taxon>
        <taxon>Embryophyta</taxon>
        <taxon>Tracheophyta</taxon>
        <taxon>Spermatophyta</taxon>
        <taxon>Magnoliopsida</taxon>
        <taxon>eudicotyledons</taxon>
        <taxon>Gunneridae</taxon>
        <taxon>Pentapetalae</taxon>
        <taxon>rosids</taxon>
        <taxon>malvids</taxon>
        <taxon>Malvales</taxon>
        <taxon>Dipterocarpaceae</taxon>
        <taxon>Rubroshorea</taxon>
    </lineage>
</organism>
<protein>
    <submittedName>
        <fullName evidence="1">Uncharacterized protein</fullName>
    </submittedName>
</protein>
<dbReference type="AlphaFoldDB" id="A0AAV5K3H6"/>
<keyword evidence="2" id="KW-1185">Reference proteome</keyword>
<sequence>MLLKVHLILPPTRSLGLVATRGPEVGSTFSNKRHVAESARGDQKRDTFNNLSLVAESARGCRSNKRLVAESARGDQKRDTFSNMPLVAESARGGRSWEHFQQQEVIKRETLSATCPLLLKVNFSNKELVAEKWSSFKWPRIDRKISTRWSMLLSATRSVLVKVG</sequence>
<proteinExistence type="predicted"/>
<gene>
    <name evidence="1" type="ORF">SLEP1_g28810</name>
</gene>
<dbReference type="Proteomes" id="UP001054252">
    <property type="component" value="Unassembled WGS sequence"/>
</dbReference>